<comment type="caution">
    <text evidence="1">The sequence shown here is derived from an EMBL/GenBank/DDBJ whole genome shotgun (WGS) entry which is preliminary data.</text>
</comment>
<sequence>MSEDSVLWPNWATEDVEIVGYDPAWAMHGAKERCRLRALLAP</sequence>
<organism evidence="1 2">
    <name type="scientific">Mycobacteroides abscessus 1948</name>
    <dbReference type="NCBI Taxonomy" id="1299323"/>
    <lineage>
        <taxon>Bacteria</taxon>
        <taxon>Bacillati</taxon>
        <taxon>Actinomycetota</taxon>
        <taxon>Actinomycetes</taxon>
        <taxon>Mycobacteriales</taxon>
        <taxon>Mycobacteriaceae</taxon>
        <taxon>Mycobacteroides</taxon>
        <taxon>Mycobacteroides abscessus</taxon>
    </lineage>
</organism>
<evidence type="ECO:0000313" key="1">
    <source>
        <dbReference type="EMBL" id="EUA63619.1"/>
    </source>
</evidence>
<dbReference type="Proteomes" id="UP000021210">
    <property type="component" value="Unassembled WGS sequence"/>
</dbReference>
<proteinExistence type="predicted"/>
<gene>
    <name evidence="1" type="ORF">I542_3776</name>
</gene>
<dbReference type="AlphaFoldDB" id="A0A829QN61"/>
<dbReference type="EMBL" id="JAOH01000002">
    <property type="protein sequence ID" value="EUA63619.1"/>
    <property type="molecule type" value="Genomic_DNA"/>
</dbReference>
<reference evidence="1 2" key="1">
    <citation type="submission" date="2013-12" db="EMBL/GenBank/DDBJ databases">
        <authorList>
            <person name="Zelazny A."/>
            <person name="Olivier K."/>
            <person name="Holland S."/>
            <person name="Lenaerts A."/>
            <person name="Ordway D."/>
            <person name="DeGroote M.A."/>
            <person name="Parker T."/>
            <person name="Sizemore C."/>
            <person name="Tallon L.J."/>
            <person name="Sadzewicz L.K."/>
            <person name="Sengamalay N."/>
            <person name="Fraser C.M."/>
            <person name="Hine E."/>
            <person name="Shefchek K.A."/>
            <person name="Das S.P."/>
            <person name="Tettelin H."/>
        </authorList>
    </citation>
    <scope>NUCLEOTIDE SEQUENCE [LARGE SCALE GENOMIC DNA]</scope>
    <source>
        <strain evidence="1 2">1948</strain>
    </source>
</reference>
<accession>A0A829QN61</accession>
<protein>
    <submittedName>
        <fullName evidence="1">Uncharacterized protein</fullName>
    </submittedName>
</protein>
<name>A0A829QN61_9MYCO</name>
<evidence type="ECO:0000313" key="2">
    <source>
        <dbReference type="Proteomes" id="UP000021210"/>
    </source>
</evidence>